<dbReference type="RefSeq" id="WP_075946485.1">
    <property type="nucleotide sequence ID" value="NZ_LT629709.1"/>
</dbReference>
<dbReference type="EMBL" id="VZPS01000005">
    <property type="protein sequence ID" value="KAB0486468.1"/>
    <property type="molecule type" value="Genomic_DNA"/>
</dbReference>
<protein>
    <submittedName>
        <fullName evidence="3">ImmA/IrrE family metallo-endopeptidase</fullName>
    </submittedName>
</protein>
<organism evidence="5 7">
    <name type="scientific">Pseudomonas reinekei</name>
    <dbReference type="NCBI Taxonomy" id="395598"/>
    <lineage>
        <taxon>Bacteria</taxon>
        <taxon>Pseudomonadati</taxon>
        <taxon>Pseudomonadota</taxon>
        <taxon>Gammaproteobacteria</taxon>
        <taxon>Pseudomonadales</taxon>
        <taxon>Pseudomonadaceae</taxon>
        <taxon>Pseudomonas</taxon>
    </lineage>
</organism>
<dbReference type="Gene3D" id="1.10.10.2910">
    <property type="match status" value="1"/>
</dbReference>
<gene>
    <name evidence="4" type="ORF">BVK86_11120</name>
    <name evidence="3" type="ORF">F7R15_11210</name>
    <name evidence="5" type="ORF">SAMN04490202_2806</name>
</gene>
<sequence>MAVTLWDKVTLDAVFGVESTGDSVEERARTSNREFVRSQVQIAFANERATGRKLSAREALDNFGSNILLGLSHKNAVPLILKAGEPGLTIKSRRSEMSLSVEDLARATNIDVERLISFETGDSILPFRDIEKISRSLVLDESVIGYQPGSGGDPQLGVRFKEFFKGAGDGAGLLSSALVLRLSESAWVVKKQLSLQSKLGVSQADVIRDLGIKPDNDYKWPAYKKGYALAALTRKLLGIGETDPIHSLSDLVENKLCIPVVQSDFSSKFAGATVSPSDTGRGIVLNTNGANSNVWVRRTTLAHELGHLLWDPDHRLNKLVVDEYDDFNRATESQDFSYDEVEARANAFAAEFLAPAQGVRELFSLHPRAEDGLRAVMERFGVGLTTAKWQLINAKLIGPDEKFSNVDYSHTNDWVISEEACLSYSPVPSIPESRRGRFAKIVSDCVQERIISNDSAAFCLSISESDFLENRDRIASLH</sequence>
<dbReference type="Proteomes" id="UP000460142">
    <property type="component" value="Unassembled WGS sequence"/>
</dbReference>
<dbReference type="PANTHER" id="PTHR43236">
    <property type="entry name" value="ANTITOXIN HIGA1"/>
    <property type="match status" value="1"/>
</dbReference>
<dbReference type="PANTHER" id="PTHR43236:SF1">
    <property type="entry name" value="BLL7220 PROTEIN"/>
    <property type="match status" value="1"/>
</dbReference>
<dbReference type="InterPro" id="IPR001387">
    <property type="entry name" value="Cro/C1-type_HTH"/>
</dbReference>
<dbReference type="Proteomes" id="UP000198549">
    <property type="component" value="Chromosome I"/>
</dbReference>
<name>A0A1H0PSQ0_PSERE</name>
<dbReference type="CDD" id="cd00093">
    <property type="entry name" value="HTH_XRE"/>
    <property type="match status" value="1"/>
</dbReference>
<reference evidence="3 8" key="4">
    <citation type="submission" date="2019-09" db="EMBL/GenBank/DDBJ databases">
        <title>Draft genome sequences of 48 bacterial type strains from the CCUG.</title>
        <authorList>
            <person name="Tunovic T."/>
            <person name="Pineiro-Iglesias B."/>
            <person name="Unosson C."/>
            <person name="Inganas E."/>
            <person name="Ohlen M."/>
            <person name="Cardew S."/>
            <person name="Jensie-Markopoulos S."/>
            <person name="Salva-Serra F."/>
            <person name="Jaen-Luchoro D."/>
            <person name="Karlsson R."/>
            <person name="Svensson-Stadler L."/>
            <person name="Chun J."/>
            <person name="Moore E."/>
        </authorList>
    </citation>
    <scope>NUCLEOTIDE SEQUENCE [LARGE SCALE GENOMIC DNA]</scope>
    <source>
        <strain evidence="3 8">CCUG 53116</strain>
    </source>
</reference>
<dbReference type="SUPFAM" id="SSF47413">
    <property type="entry name" value="lambda repressor-like DNA-binding domains"/>
    <property type="match status" value="1"/>
</dbReference>
<dbReference type="AlphaFoldDB" id="A0A1H0PSQ0"/>
<keyword evidence="6" id="KW-1185">Reference proteome</keyword>
<evidence type="ECO:0000256" key="1">
    <source>
        <dbReference type="ARBA" id="ARBA00007227"/>
    </source>
</evidence>
<dbReference type="Pfam" id="PF06114">
    <property type="entry name" value="Peptidase_M78"/>
    <property type="match status" value="1"/>
</dbReference>
<dbReference type="OrthoDB" id="9794834at2"/>
<proteinExistence type="inferred from homology"/>
<reference evidence="4" key="3">
    <citation type="submission" date="2017-01" db="EMBL/GenBank/DDBJ databases">
        <authorList>
            <person name="Mah S.A."/>
            <person name="Swanson W.J."/>
            <person name="Moy G.W."/>
            <person name="Vacquier V.D."/>
        </authorList>
    </citation>
    <scope>NUCLEOTIDE SEQUENCE [LARGE SCALE GENOMIC DNA]</scope>
    <source>
        <strain evidence="4">MT1</strain>
    </source>
</reference>
<dbReference type="EMBL" id="MSTQ01000005">
    <property type="protein sequence ID" value="OLU03823.1"/>
    <property type="molecule type" value="Genomic_DNA"/>
</dbReference>
<evidence type="ECO:0000313" key="5">
    <source>
        <dbReference type="EMBL" id="SDP07830.1"/>
    </source>
</evidence>
<comment type="similarity">
    <text evidence="1">Belongs to the short-chain fatty acyl-CoA assimilation regulator (ScfR) family.</text>
</comment>
<dbReference type="InterPro" id="IPR052345">
    <property type="entry name" value="Rad_response_metalloprotease"/>
</dbReference>
<dbReference type="InterPro" id="IPR010982">
    <property type="entry name" value="Lambda_DNA-bd_dom_sf"/>
</dbReference>
<evidence type="ECO:0000313" key="6">
    <source>
        <dbReference type="Proteomes" id="UP000186756"/>
    </source>
</evidence>
<evidence type="ECO:0000313" key="7">
    <source>
        <dbReference type="Proteomes" id="UP000198549"/>
    </source>
</evidence>
<dbReference type="PROSITE" id="PS50943">
    <property type="entry name" value="HTH_CROC1"/>
    <property type="match status" value="1"/>
</dbReference>
<dbReference type="GO" id="GO:0003677">
    <property type="term" value="F:DNA binding"/>
    <property type="evidence" value="ECO:0007669"/>
    <property type="project" value="InterPro"/>
</dbReference>
<accession>A0A1H0PSQ0</accession>
<dbReference type="Proteomes" id="UP000186756">
    <property type="component" value="Unassembled WGS sequence"/>
</dbReference>
<reference evidence="6" key="2">
    <citation type="submission" date="2017-01" db="EMBL/GenBank/DDBJ databases">
        <authorList>
            <person name="Poblete-Castro I."/>
        </authorList>
    </citation>
    <scope>NUCLEOTIDE SEQUENCE [LARGE SCALE GENOMIC DNA]</scope>
    <source>
        <strain evidence="6">DSM 18361 / CCUG 53116 / MT1</strain>
    </source>
</reference>
<dbReference type="InterPro" id="IPR010359">
    <property type="entry name" value="IrrE_HExxH"/>
</dbReference>
<evidence type="ECO:0000313" key="8">
    <source>
        <dbReference type="Proteomes" id="UP000460142"/>
    </source>
</evidence>
<evidence type="ECO:0000259" key="2">
    <source>
        <dbReference type="PROSITE" id="PS50943"/>
    </source>
</evidence>
<dbReference type="EMBL" id="LT629709">
    <property type="protein sequence ID" value="SDP07830.1"/>
    <property type="molecule type" value="Genomic_DNA"/>
</dbReference>
<reference evidence="5 7" key="1">
    <citation type="submission" date="2016-10" db="EMBL/GenBank/DDBJ databases">
        <authorList>
            <person name="de Groot N.N."/>
        </authorList>
    </citation>
    <scope>NUCLEOTIDE SEQUENCE [LARGE SCALE GENOMIC DNA]</scope>
    <source>
        <strain evidence="5 7">BS3776</strain>
    </source>
</reference>
<evidence type="ECO:0000313" key="4">
    <source>
        <dbReference type="EMBL" id="OLU03823.1"/>
    </source>
</evidence>
<feature type="domain" description="HTH cro/C1-type" evidence="2">
    <location>
        <begin position="90"/>
        <end position="144"/>
    </location>
</feature>
<evidence type="ECO:0000313" key="3">
    <source>
        <dbReference type="EMBL" id="KAB0486468.1"/>
    </source>
</evidence>